<dbReference type="CDD" id="cd00191">
    <property type="entry name" value="TY"/>
    <property type="match status" value="1"/>
</dbReference>
<evidence type="ECO:0000256" key="6">
    <source>
        <dbReference type="ARBA" id="ARBA00023136"/>
    </source>
</evidence>
<name>A0A093J996_EURHL</name>
<proteinExistence type="inferred from homology"/>
<dbReference type="PROSITE" id="PS00484">
    <property type="entry name" value="THYROGLOBULIN_1_1"/>
    <property type="match status" value="1"/>
</dbReference>
<evidence type="ECO:0000259" key="11">
    <source>
        <dbReference type="PROSITE" id="PS51162"/>
    </source>
</evidence>
<feature type="non-terminal residue" evidence="12">
    <location>
        <position position="281"/>
    </location>
</feature>
<feature type="transmembrane region" description="Helical" evidence="10">
    <location>
        <begin position="244"/>
        <end position="265"/>
    </location>
</feature>
<dbReference type="Pfam" id="PF21283">
    <property type="entry name" value="EPCAM-Trop-2_C"/>
    <property type="match status" value="1"/>
</dbReference>
<evidence type="ECO:0000313" key="12">
    <source>
        <dbReference type="EMBL" id="KFW11580.1"/>
    </source>
</evidence>
<dbReference type="PANTHER" id="PTHR14168">
    <property type="entry name" value="TUMOR-ASSOCIATED CALCIUM SIGNAL TRANSDUCER"/>
    <property type="match status" value="1"/>
</dbReference>
<dbReference type="InterPro" id="IPR049420">
    <property type="entry name" value="EPCAM-Trop-2_C"/>
</dbReference>
<evidence type="ECO:0000256" key="5">
    <source>
        <dbReference type="ARBA" id="ARBA00022989"/>
    </source>
</evidence>
<keyword evidence="3 10" id="KW-0812">Transmembrane</keyword>
<sequence length="281" mass="31825">CTCETNKWAACAKDVSGNCTCTLVGSDHKVDCSTLTSKCWLMRAEMIIRKGKRFRGHFRGLLDDDGIYNPDCEHSGIFKARQCNKADTCWCVNTAGVRRSIKGDKSLNCLKLVKTSWIYIELKHQKRSSAFDVADLTDALKQLFQTRYKLHPKYIASIRYASPLIQIRLNQNDSVESRCDVDIADVAYYFEKDINDDSLFPSNSSLTVSVRGDTLDIDQLWIYYTDEKPPEFSTRQVVGGINTVVTVVLSAGFGIAVLVIVTWLCRRKYEKVETEETDAVR</sequence>
<dbReference type="SMART" id="SM00211">
    <property type="entry name" value="TY"/>
    <property type="match status" value="1"/>
</dbReference>
<organism evidence="12 13">
    <name type="scientific">Eurypyga helias</name>
    <name type="common">Sunbittern</name>
    <name type="synonym">Ardea helias</name>
    <dbReference type="NCBI Taxonomy" id="54383"/>
    <lineage>
        <taxon>Eukaryota</taxon>
        <taxon>Metazoa</taxon>
        <taxon>Chordata</taxon>
        <taxon>Craniata</taxon>
        <taxon>Vertebrata</taxon>
        <taxon>Euteleostomi</taxon>
        <taxon>Archelosauria</taxon>
        <taxon>Archosauria</taxon>
        <taxon>Dinosauria</taxon>
        <taxon>Saurischia</taxon>
        <taxon>Theropoda</taxon>
        <taxon>Coelurosauria</taxon>
        <taxon>Aves</taxon>
        <taxon>Neognathae</taxon>
        <taxon>Neoaves</taxon>
        <taxon>Phaethontimorphae</taxon>
        <taxon>Eurypygiformes</taxon>
        <taxon>Eurypygidae</taxon>
        <taxon>Eurypyga</taxon>
    </lineage>
</organism>
<evidence type="ECO:0000256" key="8">
    <source>
        <dbReference type="ARBA" id="ARBA00023180"/>
    </source>
</evidence>
<dbReference type="SUPFAM" id="SSF57610">
    <property type="entry name" value="Thyroglobulin type-1 domain"/>
    <property type="match status" value="1"/>
</dbReference>
<dbReference type="AlphaFoldDB" id="A0A093J996"/>
<dbReference type="EMBL" id="KK577776">
    <property type="protein sequence ID" value="KFW11580.1"/>
    <property type="molecule type" value="Genomic_DNA"/>
</dbReference>
<keyword evidence="7" id="KW-1015">Disulfide bond</keyword>
<dbReference type="Gene3D" id="4.10.800.10">
    <property type="entry name" value="Thyroglobulin type-1"/>
    <property type="match status" value="1"/>
</dbReference>
<evidence type="ECO:0000256" key="7">
    <source>
        <dbReference type="ARBA" id="ARBA00023157"/>
    </source>
</evidence>
<evidence type="ECO:0000256" key="3">
    <source>
        <dbReference type="ARBA" id="ARBA00022692"/>
    </source>
</evidence>
<dbReference type="InterPro" id="IPR043406">
    <property type="entry name" value="EPCAM/Trop-2"/>
</dbReference>
<keyword evidence="4" id="KW-0732">Signal</keyword>
<gene>
    <name evidence="12" type="ORF">N326_05669</name>
</gene>
<comment type="similarity">
    <text evidence="2">Belongs to the EPCAM family.</text>
</comment>
<dbReference type="InterPro" id="IPR036857">
    <property type="entry name" value="Thyroglobulin_1_sf"/>
</dbReference>
<dbReference type="Proteomes" id="UP000054232">
    <property type="component" value="Unassembled WGS sequence"/>
</dbReference>
<dbReference type="Pfam" id="PF00086">
    <property type="entry name" value="Thyroglobulin_1"/>
    <property type="match status" value="1"/>
</dbReference>
<evidence type="ECO:0000256" key="10">
    <source>
        <dbReference type="SAM" id="Phobius"/>
    </source>
</evidence>
<evidence type="ECO:0000256" key="2">
    <source>
        <dbReference type="ARBA" id="ARBA00007669"/>
    </source>
</evidence>
<keyword evidence="6 10" id="KW-0472">Membrane</keyword>
<dbReference type="PANTHER" id="PTHR14168:SF5">
    <property type="entry name" value="TUMOR-ASSOCIATED CALCIUM SIGNAL TRANSDUCER 2"/>
    <property type="match status" value="1"/>
</dbReference>
<dbReference type="Pfam" id="PF18635">
    <property type="entry name" value="EpCAM_N"/>
    <property type="match status" value="1"/>
</dbReference>
<comment type="subcellular location">
    <subcellularLocation>
        <location evidence="1">Membrane</location>
        <topology evidence="1">Single-pass type I membrane protein</topology>
    </subcellularLocation>
</comment>
<dbReference type="InterPro" id="IPR041630">
    <property type="entry name" value="EpCAM_N"/>
</dbReference>
<dbReference type="InterPro" id="IPR000716">
    <property type="entry name" value="Thyroglobulin_1"/>
</dbReference>
<protein>
    <submittedName>
        <fullName evidence="12">Tumor-associated calcium signal transducer 2</fullName>
    </submittedName>
</protein>
<dbReference type="PROSITE" id="PS51162">
    <property type="entry name" value="THYROGLOBULIN_1_2"/>
    <property type="match status" value="1"/>
</dbReference>
<keyword evidence="8" id="KW-0325">Glycoprotein</keyword>
<evidence type="ECO:0000313" key="13">
    <source>
        <dbReference type="Proteomes" id="UP000054232"/>
    </source>
</evidence>
<feature type="non-terminal residue" evidence="12">
    <location>
        <position position="1"/>
    </location>
</feature>
<keyword evidence="13" id="KW-1185">Reference proteome</keyword>
<evidence type="ECO:0000256" key="4">
    <source>
        <dbReference type="ARBA" id="ARBA00022729"/>
    </source>
</evidence>
<reference evidence="12 13" key="1">
    <citation type="submission" date="2014-04" db="EMBL/GenBank/DDBJ databases">
        <title>Genome evolution of avian class.</title>
        <authorList>
            <person name="Zhang G."/>
            <person name="Li C."/>
        </authorList>
    </citation>
    <scope>NUCLEOTIDE SEQUENCE [LARGE SCALE GENOMIC DNA]</scope>
    <source>
        <strain evidence="12">BGI_N326</strain>
    </source>
</reference>
<feature type="domain" description="Thyroglobulin type-1" evidence="11">
    <location>
        <begin position="36"/>
        <end position="109"/>
    </location>
</feature>
<evidence type="ECO:0000256" key="1">
    <source>
        <dbReference type="ARBA" id="ARBA00004479"/>
    </source>
</evidence>
<keyword evidence="5 10" id="KW-1133">Transmembrane helix</keyword>
<dbReference type="GO" id="GO:0016020">
    <property type="term" value="C:membrane"/>
    <property type="evidence" value="ECO:0007669"/>
    <property type="project" value="UniProtKB-SubCell"/>
</dbReference>
<comment type="caution">
    <text evidence="9">Lacks conserved residue(s) required for the propagation of feature annotation.</text>
</comment>
<accession>A0A093J996</accession>
<evidence type="ECO:0000256" key="9">
    <source>
        <dbReference type="PROSITE-ProRule" id="PRU00500"/>
    </source>
</evidence>